<protein>
    <submittedName>
        <fullName evidence="1">Uncharacterized protein</fullName>
    </submittedName>
</protein>
<dbReference type="EMBL" id="BOQN01000064">
    <property type="protein sequence ID" value="GIM93178.1"/>
    <property type="molecule type" value="Genomic_DNA"/>
</dbReference>
<evidence type="ECO:0000313" key="2">
    <source>
        <dbReference type="Proteomes" id="UP000677082"/>
    </source>
</evidence>
<keyword evidence="2" id="KW-1185">Reference proteome</keyword>
<dbReference type="AlphaFoldDB" id="A0A919TD10"/>
<name>A0A919TD10_9ACTN</name>
<accession>A0A919TD10</accession>
<comment type="caution">
    <text evidence="1">The sequence shown here is derived from an EMBL/GenBank/DDBJ whole genome shotgun (WGS) entry which is preliminary data.</text>
</comment>
<gene>
    <name evidence="1" type="ORF">Ato02nite_049710</name>
</gene>
<sequence length="96" mass="9630">MDGADVTAGADGTDEADEVAGVAVGGSSVQPASATIRTAAPALRRTNVLITITPVDGRTYAAGIDAVNAADQPIELSGAPLSSCSCWLTWLLSAVW</sequence>
<reference evidence="1 2" key="1">
    <citation type="submission" date="2021-03" db="EMBL/GenBank/DDBJ databases">
        <title>Whole genome shotgun sequence of Actinoplanes toevensis NBRC 105298.</title>
        <authorList>
            <person name="Komaki H."/>
            <person name="Tamura T."/>
        </authorList>
    </citation>
    <scope>NUCLEOTIDE SEQUENCE [LARGE SCALE GENOMIC DNA]</scope>
    <source>
        <strain evidence="1 2">NBRC 105298</strain>
    </source>
</reference>
<organism evidence="1 2">
    <name type="scientific">Paractinoplanes toevensis</name>
    <dbReference type="NCBI Taxonomy" id="571911"/>
    <lineage>
        <taxon>Bacteria</taxon>
        <taxon>Bacillati</taxon>
        <taxon>Actinomycetota</taxon>
        <taxon>Actinomycetes</taxon>
        <taxon>Micromonosporales</taxon>
        <taxon>Micromonosporaceae</taxon>
        <taxon>Paractinoplanes</taxon>
    </lineage>
</organism>
<evidence type="ECO:0000313" key="1">
    <source>
        <dbReference type="EMBL" id="GIM93178.1"/>
    </source>
</evidence>
<proteinExistence type="predicted"/>
<dbReference type="Proteomes" id="UP000677082">
    <property type="component" value="Unassembled WGS sequence"/>
</dbReference>